<keyword evidence="1" id="KW-1133">Transmembrane helix</keyword>
<reference evidence="2 3" key="1">
    <citation type="submission" date="2020-08" db="EMBL/GenBank/DDBJ databases">
        <title>Sequencing the genomes of 1000 actinobacteria strains.</title>
        <authorList>
            <person name="Klenk H.-P."/>
        </authorList>
    </citation>
    <scope>NUCLEOTIDE SEQUENCE [LARGE SCALE GENOMIC DNA]</scope>
    <source>
        <strain evidence="2 3">DSM 45298</strain>
    </source>
</reference>
<evidence type="ECO:0000313" key="3">
    <source>
        <dbReference type="Proteomes" id="UP000551501"/>
    </source>
</evidence>
<sequence length="125" mass="13021">MSVIVAAATVIDQTGAQSLYGFTDAAYASHGATPDPGLVYGILYAVAFTVALIWALMLVVVKARGWWPPVLSAAATLVTGAVAILLSATTEYGERIFAPVCGLVMLVPTIFGIASTVQLVRDARH</sequence>
<dbReference type="RefSeq" id="WP_345300900.1">
    <property type="nucleotide sequence ID" value="NZ_BAABHL010000040.1"/>
</dbReference>
<feature type="transmembrane region" description="Helical" evidence="1">
    <location>
        <begin position="40"/>
        <end position="61"/>
    </location>
</feature>
<gene>
    <name evidence="2" type="ORF">BKA16_002487</name>
</gene>
<keyword evidence="3" id="KW-1185">Reference proteome</keyword>
<proteinExistence type="predicted"/>
<feature type="transmembrane region" description="Helical" evidence="1">
    <location>
        <begin position="70"/>
        <end position="90"/>
    </location>
</feature>
<name>A0A840EST2_9ACTN</name>
<dbReference type="AlphaFoldDB" id="A0A840EST2"/>
<accession>A0A840EST2</accession>
<comment type="caution">
    <text evidence="2">The sequence shown here is derived from an EMBL/GenBank/DDBJ whole genome shotgun (WGS) entry which is preliminary data.</text>
</comment>
<keyword evidence="1" id="KW-0812">Transmembrane</keyword>
<dbReference type="Proteomes" id="UP000551501">
    <property type="component" value="Unassembled WGS sequence"/>
</dbReference>
<organism evidence="2 3">
    <name type="scientific">Gordonia humi</name>
    <dbReference type="NCBI Taxonomy" id="686429"/>
    <lineage>
        <taxon>Bacteria</taxon>
        <taxon>Bacillati</taxon>
        <taxon>Actinomycetota</taxon>
        <taxon>Actinomycetes</taxon>
        <taxon>Mycobacteriales</taxon>
        <taxon>Gordoniaceae</taxon>
        <taxon>Gordonia</taxon>
    </lineage>
</organism>
<evidence type="ECO:0000313" key="2">
    <source>
        <dbReference type="EMBL" id="MBB4135935.1"/>
    </source>
</evidence>
<feature type="transmembrane region" description="Helical" evidence="1">
    <location>
        <begin position="96"/>
        <end position="120"/>
    </location>
</feature>
<evidence type="ECO:0000256" key="1">
    <source>
        <dbReference type="SAM" id="Phobius"/>
    </source>
</evidence>
<dbReference type="EMBL" id="JACIFP010000001">
    <property type="protein sequence ID" value="MBB4135935.1"/>
    <property type="molecule type" value="Genomic_DNA"/>
</dbReference>
<protein>
    <submittedName>
        <fullName evidence="2">Uncharacterized protein</fullName>
    </submittedName>
</protein>
<keyword evidence="1" id="KW-0472">Membrane</keyword>